<keyword evidence="18" id="KW-1185">Reference proteome</keyword>
<dbReference type="GO" id="GO:0050684">
    <property type="term" value="P:regulation of mRNA processing"/>
    <property type="evidence" value="ECO:0007669"/>
    <property type="project" value="TreeGrafter"/>
</dbReference>
<dbReference type="PROSITE" id="PS00109">
    <property type="entry name" value="PROTEIN_KINASE_TYR"/>
    <property type="match status" value="1"/>
</dbReference>
<dbReference type="PANTHER" id="PTHR47634:SF9">
    <property type="entry name" value="PROTEIN KINASE DOMAIN-CONTAINING PROTEIN-RELATED"/>
    <property type="match status" value="1"/>
</dbReference>
<keyword evidence="9" id="KW-0418">Kinase</keyword>
<feature type="domain" description="Protein kinase" evidence="16">
    <location>
        <begin position="71"/>
        <end position="455"/>
    </location>
</feature>
<comment type="function">
    <text evidence="1">Component of the EKC/KEOPS complex that is required for the formation of a threonylcarbamoyl group on adenosine at position 37 (t(6)A37) in tRNAs that read codons beginning with adenine. The complex is probably involved in the transfer of the threonylcarbamoyl moiety of threonylcarbamoyl-AMP (TC-AMP) to the N6 group of A37. BUD32 has ATPase activity in the context of the EKC/KEOPS complex and likely plays a supporting role to the catalytic subunit KAE1. The EKC/KEOPS complex also promotes both telomere uncapping and telomere elongation. The complex is required for efficient recruitment of transcriptional coactivators.</text>
</comment>
<dbReference type="InterPro" id="IPR008266">
    <property type="entry name" value="Tyr_kinase_AS"/>
</dbReference>
<accession>A0AAJ0DI57</accession>
<evidence type="ECO:0000256" key="15">
    <source>
        <dbReference type="PROSITE-ProRule" id="PRU10141"/>
    </source>
</evidence>
<keyword evidence="8 15" id="KW-0547">Nucleotide-binding</keyword>
<evidence type="ECO:0000256" key="8">
    <source>
        <dbReference type="ARBA" id="ARBA00022741"/>
    </source>
</evidence>
<feature type="binding site" evidence="15">
    <location>
        <position position="100"/>
    </location>
    <ligand>
        <name>ATP</name>
        <dbReference type="ChEBI" id="CHEBI:30616"/>
    </ligand>
</feature>
<evidence type="ECO:0000256" key="7">
    <source>
        <dbReference type="ARBA" id="ARBA00022679"/>
    </source>
</evidence>
<comment type="catalytic activity">
    <reaction evidence="14">
        <text>L-seryl-[protein] + ATP = O-phospho-L-seryl-[protein] + ADP + H(+)</text>
        <dbReference type="Rhea" id="RHEA:17989"/>
        <dbReference type="Rhea" id="RHEA-COMP:9863"/>
        <dbReference type="Rhea" id="RHEA-COMP:11604"/>
        <dbReference type="ChEBI" id="CHEBI:15378"/>
        <dbReference type="ChEBI" id="CHEBI:29999"/>
        <dbReference type="ChEBI" id="CHEBI:30616"/>
        <dbReference type="ChEBI" id="CHEBI:83421"/>
        <dbReference type="ChEBI" id="CHEBI:456216"/>
        <dbReference type="EC" id="2.7.11.1"/>
    </reaction>
</comment>
<keyword evidence="6" id="KW-0723">Serine/threonine-protein kinase</keyword>
<dbReference type="Pfam" id="PF00069">
    <property type="entry name" value="Pkinase"/>
    <property type="match status" value="2"/>
</dbReference>
<reference evidence="17" key="1">
    <citation type="submission" date="2023-04" db="EMBL/GenBank/DDBJ databases">
        <title>Black Yeasts Isolated from many extreme environments.</title>
        <authorList>
            <person name="Coleine C."/>
            <person name="Stajich J.E."/>
            <person name="Selbmann L."/>
        </authorList>
    </citation>
    <scope>NUCLEOTIDE SEQUENCE</scope>
    <source>
        <strain evidence="17">CCFEE 5312</strain>
    </source>
</reference>
<dbReference type="Gene3D" id="3.30.200.20">
    <property type="entry name" value="Phosphorylase Kinase, domain 1"/>
    <property type="match status" value="1"/>
</dbReference>
<keyword evidence="10 15" id="KW-0067">ATP-binding</keyword>
<evidence type="ECO:0000313" key="18">
    <source>
        <dbReference type="Proteomes" id="UP001271007"/>
    </source>
</evidence>
<dbReference type="InterPro" id="IPR011009">
    <property type="entry name" value="Kinase-like_dom_sf"/>
</dbReference>
<evidence type="ECO:0000256" key="13">
    <source>
        <dbReference type="ARBA" id="ARBA00047899"/>
    </source>
</evidence>
<dbReference type="Proteomes" id="UP001271007">
    <property type="component" value="Unassembled WGS sequence"/>
</dbReference>
<dbReference type="PROSITE" id="PS50011">
    <property type="entry name" value="PROTEIN_KINASE_DOM"/>
    <property type="match status" value="1"/>
</dbReference>
<name>A0AAJ0DI57_9PEZI</name>
<evidence type="ECO:0000256" key="9">
    <source>
        <dbReference type="ARBA" id="ARBA00022777"/>
    </source>
</evidence>
<sequence length="459" mass="51668">MVIACLWSTRRFRRAILPFHVGLQKKSTYHSTAALGSSYQRLTLDAVEDIEEYKVGGYRSVHLGDVYQERYRVVQKLGVGGFSTTWLGRDTAAKRYAALKILKAEETEARSELNMLQRLAELQSDHPGRNHVRTLIDHFTIHGPNGDHLCIVTDLAGPSLSQVYNLLGCDQIAGARRLQADLAGKAVRQLVAAVDFLHSHKICHGDLTLSNVLLKLKSIDHWTEDEVYQRLGTPSRTPLIAAEGAEPGDSAPRCTVETEHMPDAEFLTQDVLLADLGQAFHFEEPPKPEDIGVPYMYRAPETRFESVYTQASETWSLACVLFEVRAGNPLFTDLMGTRDEIILQWVQMQGKLPNPWWSAWDKRAKCFDDNGKPLTDWPNGRVLAIEYPLVDKIADIGTEDQDFMISGPCAPLLEPSSTTVPEAEAKNMHDLLEGMLKWNPDERMSITQIREHRWVTGQH</sequence>
<comment type="subunit">
    <text evidence="2">Component of the EKC/KEOPS complex composed of at least BUD32, CGI121, GON7, KAE1 and PCC1; the whole complex dimerizes.</text>
</comment>
<evidence type="ECO:0000256" key="11">
    <source>
        <dbReference type="ARBA" id="ARBA00030980"/>
    </source>
</evidence>
<dbReference type="GO" id="GO:0000245">
    <property type="term" value="P:spliceosomal complex assembly"/>
    <property type="evidence" value="ECO:0007669"/>
    <property type="project" value="TreeGrafter"/>
</dbReference>
<dbReference type="InterPro" id="IPR000719">
    <property type="entry name" value="Prot_kinase_dom"/>
</dbReference>
<evidence type="ECO:0000256" key="12">
    <source>
        <dbReference type="ARBA" id="ARBA00033194"/>
    </source>
</evidence>
<evidence type="ECO:0000256" key="14">
    <source>
        <dbReference type="ARBA" id="ARBA00048679"/>
    </source>
</evidence>
<evidence type="ECO:0000256" key="10">
    <source>
        <dbReference type="ARBA" id="ARBA00022840"/>
    </source>
</evidence>
<evidence type="ECO:0000256" key="4">
    <source>
        <dbReference type="ARBA" id="ARBA00013948"/>
    </source>
</evidence>
<comment type="catalytic activity">
    <reaction evidence="13">
        <text>L-threonyl-[protein] + ATP = O-phospho-L-threonyl-[protein] + ADP + H(+)</text>
        <dbReference type="Rhea" id="RHEA:46608"/>
        <dbReference type="Rhea" id="RHEA-COMP:11060"/>
        <dbReference type="Rhea" id="RHEA-COMP:11605"/>
        <dbReference type="ChEBI" id="CHEBI:15378"/>
        <dbReference type="ChEBI" id="CHEBI:30013"/>
        <dbReference type="ChEBI" id="CHEBI:30616"/>
        <dbReference type="ChEBI" id="CHEBI:61977"/>
        <dbReference type="ChEBI" id="CHEBI:456216"/>
        <dbReference type="EC" id="2.7.11.1"/>
    </reaction>
</comment>
<dbReference type="InterPro" id="IPR017441">
    <property type="entry name" value="Protein_kinase_ATP_BS"/>
</dbReference>
<dbReference type="PROSITE" id="PS00107">
    <property type="entry name" value="PROTEIN_KINASE_ATP"/>
    <property type="match status" value="1"/>
</dbReference>
<dbReference type="AlphaFoldDB" id="A0AAJ0DI57"/>
<protein>
    <recommendedName>
        <fullName evidence="5">EKC/KEOPS complex subunit BUD32</fullName>
        <ecNumber evidence="3">2.7.11.1</ecNumber>
    </recommendedName>
    <alternativeName>
        <fullName evidence="11 12">Atypical Serine/threonine protein kinase BUD32</fullName>
    </alternativeName>
    <alternativeName>
        <fullName evidence="4">EKC/KEOPS complex subunit bud32</fullName>
    </alternativeName>
</protein>
<dbReference type="GO" id="GO:0005524">
    <property type="term" value="F:ATP binding"/>
    <property type="evidence" value="ECO:0007669"/>
    <property type="project" value="UniProtKB-UniRule"/>
</dbReference>
<evidence type="ECO:0000313" key="17">
    <source>
        <dbReference type="EMBL" id="KAK3054518.1"/>
    </source>
</evidence>
<evidence type="ECO:0000256" key="5">
    <source>
        <dbReference type="ARBA" id="ARBA00019973"/>
    </source>
</evidence>
<evidence type="ECO:0000256" key="3">
    <source>
        <dbReference type="ARBA" id="ARBA00012513"/>
    </source>
</evidence>
<dbReference type="SUPFAM" id="SSF56112">
    <property type="entry name" value="Protein kinase-like (PK-like)"/>
    <property type="match status" value="1"/>
</dbReference>
<dbReference type="GO" id="GO:0004674">
    <property type="term" value="F:protein serine/threonine kinase activity"/>
    <property type="evidence" value="ECO:0007669"/>
    <property type="project" value="UniProtKB-KW"/>
</dbReference>
<organism evidence="17 18">
    <name type="scientific">Extremus antarcticus</name>
    <dbReference type="NCBI Taxonomy" id="702011"/>
    <lineage>
        <taxon>Eukaryota</taxon>
        <taxon>Fungi</taxon>
        <taxon>Dikarya</taxon>
        <taxon>Ascomycota</taxon>
        <taxon>Pezizomycotina</taxon>
        <taxon>Dothideomycetes</taxon>
        <taxon>Dothideomycetidae</taxon>
        <taxon>Mycosphaerellales</taxon>
        <taxon>Extremaceae</taxon>
        <taxon>Extremus</taxon>
    </lineage>
</organism>
<dbReference type="PANTHER" id="PTHR47634">
    <property type="entry name" value="PROTEIN KINASE DOMAIN-CONTAINING PROTEIN-RELATED"/>
    <property type="match status" value="1"/>
</dbReference>
<evidence type="ECO:0000259" key="16">
    <source>
        <dbReference type="PROSITE" id="PS50011"/>
    </source>
</evidence>
<dbReference type="InterPro" id="IPR051334">
    <property type="entry name" value="SRPK"/>
</dbReference>
<dbReference type="Gene3D" id="1.10.510.10">
    <property type="entry name" value="Transferase(Phosphotransferase) domain 1"/>
    <property type="match status" value="1"/>
</dbReference>
<comment type="caution">
    <text evidence="17">The sequence shown here is derived from an EMBL/GenBank/DDBJ whole genome shotgun (WGS) entry which is preliminary data.</text>
</comment>
<gene>
    <name evidence="17" type="ORF">LTR09_004247</name>
</gene>
<evidence type="ECO:0000256" key="6">
    <source>
        <dbReference type="ARBA" id="ARBA00022527"/>
    </source>
</evidence>
<proteinExistence type="predicted"/>
<keyword evidence="7" id="KW-0808">Transferase</keyword>
<dbReference type="SMART" id="SM00220">
    <property type="entry name" value="S_TKc"/>
    <property type="match status" value="1"/>
</dbReference>
<evidence type="ECO:0000256" key="1">
    <source>
        <dbReference type="ARBA" id="ARBA00003747"/>
    </source>
</evidence>
<evidence type="ECO:0000256" key="2">
    <source>
        <dbReference type="ARBA" id="ARBA00011534"/>
    </source>
</evidence>
<dbReference type="EC" id="2.7.11.1" evidence="3"/>
<dbReference type="EMBL" id="JAWDJX010000011">
    <property type="protein sequence ID" value="KAK3054518.1"/>
    <property type="molecule type" value="Genomic_DNA"/>
</dbReference>